<organism evidence="1 2">
    <name type="scientific">Holothuria leucospilota</name>
    <name type="common">Black long sea cucumber</name>
    <name type="synonym">Mertensiothuria leucospilota</name>
    <dbReference type="NCBI Taxonomy" id="206669"/>
    <lineage>
        <taxon>Eukaryota</taxon>
        <taxon>Metazoa</taxon>
        <taxon>Echinodermata</taxon>
        <taxon>Eleutherozoa</taxon>
        <taxon>Echinozoa</taxon>
        <taxon>Holothuroidea</taxon>
        <taxon>Aspidochirotacea</taxon>
        <taxon>Aspidochirotida</taxon>
        <taxon>Holothuriidae</taxon>
        <taxon>Holothuria</taxon>
    </lineage>
</organism>
<dbReference type="Proteomes" id="UP001152320">
    <property type="component" value="Chromosome 23"/>
</dbReference>
<comment type="caution">
    <text evidence="1">The sequence shown here is derived from an EMBL/GenBank/DDBJ whole genome shotgun (WGS) entry which is preliminary data.</text>
</comment>
<evidence type="ECO:0000313" key="1">
    <source>
        <dbReference type="EMBL" id="KAJ8019755.1"/>
    </source>
</evidence>
<gene>
    <name evidence="1" type="ORF">HOLleu_41469</name>
</gene>
<reference evidence="1" key="1">
    <citation type="submission" date="2021-10" db="EMBL/GenBank/DDBJ databases">
        <title>Tropical sea cucumber genome reveals ecological adaptation and Cuvierian tubules defense mechanism.</title>
        <authorList>
            <person name="Chen T."/>
        </authorList>
    </citation>
    <scope>NUCLEOTIDE SEQUENCE</scope>
    <source>
        <strain evidence="1">Nanhai2018</strain>
        <tissue evidence="1">Muscle</tissue>
    </source>
</reference>
<keyword evidence="2" id="KW-1185">Reference proteome</keyword>
<name>A0A9Q0YE80_HOLLE</name>
<dbReference type="AlphaFoldDB" id="A0A9Q0YE80"/>
<accession>A0A9Q0YE80</accession>
<sequence>MGSPEVKKQNIPRTPKIVIWRHWGQKQHFPRIPKIIIWSYQRPKSKSKISQEFPRLLYGVTRGQKAKYPKIMIWGHQRSKSEISQEFPR</sequence>
<evidence type="ECO:0000313" key="2">
    <source>
        <dbReference type="Proteomes" id="UP001152320"/>
    </source>
</evidence>
<proteinExistence type="predicted"/>
<dbReference type="EMBL" id="JAIZAY010000023">
    <property type="protein sequence ID" value="KAJ8019755.1"/>
    <property type="molecule type" value="Genomic_DNA"/>
</dbReference>
<protein>
    <submittedName>
        <fullName evidence="1">Uncharacterized protein</fullName>
    </submittedName>
</protein>